<dbReference type="Gene3D" id="3.30.565.10">
    <property type="entry name" value="Histidine kinase-like ATPase, C-terminal domain"/>
    <property type="match status" value="1"/>
</dbReference>
<dbReference type="PROSITE" id="PS50109">
    <property type="entry name" value="HIS_KIN"/>
    <property type="match status" value="1"/>
</dbReference>
<evidence type="ECO:0000313" key="7">
    <source>
        <dbReference type="Proteomes" id="UP000193228"/>
    </source>
</evidence>
<dbReference type="InterPro" id="IPR005467">
    <property type="entry name" value="His_kinase_dom"/>
</dbReference>
<dbReference type="SUPFAM" id="SSF55874">
    <property type="entry name" value="ATPase domain of HSP90 chaperone/DNA topoisomerase II/histidine kinase"/>
    <property type="match status" value="1"/>
</dbReference>
<dbReference type="SMART" id="SM00387">
    <property type="entry name" value="HATPase_c"/>
    <property type="match status" value="1"/>
</dbReference>
<evidence type="ECO:0000256" key="4">
    <source>
        <dbReference type="SAM" id="Coils"/>
    </source>
</evidence>
<dbReference type="InterPro" id="IPR036890">
    <property type="entry name" value="HATPase_C_sf"/>
</dbReference>
<dbReference type="Pfam" id="PF14361">
    <property type="entry name" value="RsbRD_N"/>
    <property type="match status" value="1"/>
</dbReference>
<keyword evidence="3" id="KW-0597">Phosphoprotein</keyword>
<protein>
    <recommendedName>
        <fullName evidence="2">histidine kinase</fullName>
        <ecNumber evidence="2">2.7.13.3</ecNumber>
    </recommendedName>
</protein>
<keyword evidence="7" id="KW-1185">Reference proteome</keyword>
<dbReference type="InterPro" id="IPR025751">
    <property type="entry name" value="RsbRD_N_dom"/>
</dbReference>
<evidence type="ECO:0000313" key="6">
    <source>
        <dbReference type="EMBL" id="SMG57973.1"/>
    </source>
</evidence>
<dbReference type="EC" id="2.7.13.3" evidence="2"/>
<dbReference type="InterPro" id="IPR004358">
    <property type="entry name" value="Sig_transdc_His_kin-like_C"/>
</dbReference>
<keyword evidence="6" id="KW-0808">Transferase</keyword>
<dbReference type="GO" id="GO:0000155">
    <property type="term" value="F:phosphorelay sensor kinase activity"/>
    <property type="evidence" value="ECO:0007669"/>
    <property type="project" value="InterPro"/>
</dbReference>
<comment type="catalytic activity">
    <reaction evidence="1">
        <text>ATP + protein L-histidine = ADP + protein N-phospho-L-histidine.</text>
        <dbReference type="EC" id="2.7.13.3"/>
    </reaction>
</comment>
<dbReference type="InterPro" id="IPR003661">
    <property type="entry name" value="HisK_dim/P_dom"/>
</dbReference>
<dbReference type="PANTHER" id="PTHR43547:SF2">
    <property type="entry name" value="HYBRID SIGNAL TRANSDUCTION HISTIDINE KINASE C"/>
    <property type="match status" value="1"/>
</dbReference>
<dbReference type="PRINTS" id="PR00344">
    <property type="entry name" value="BCTRLSENSOR"/>
</dbReference>
<dbReference type="AlphaFoldDB" id="A0A1X7LXF0"/>
<evidence type="ECO:0000256" key="1">
    <source>
        <dbReference type="ARBA" id="ARBA00000085"/>
    </source>
</evidence>
<accession>A0A1X7LXF0</accession>
<proteinExistence type="predicted"/>
<reference evidence="7" key="1">
    <citation type="submission" date="2017-04" db="EMBL/GenBank/DDBJ databases">
        <authorList>
            <person name="Varghese N."/>
            <person name="Submissions S."/>
        </authorList>
    </citation>
    <scope>NUCLEOTIDE SEQUENCE [LARGE SCALE GENOMIC DNA]</scope>
    <source>
        <strain evidence="7">LMG 29540</strain>
    </source>
</reference>
<dbReference type="EMBL" id="FXAT01000010">
    <property type="protein sequence ID" value="SMG57973.1"/>
    <property type="molecule type" value="Genomic_DNA"/>
</dbReference>
<evidence type="ECO:0000256" key="2">
    <source>
        <dbReference type="ARBA" id="ARBA00012438"/>
    </source>
</evidence>
<feature type="domain" description="Histidine kinase" evidence="5">
    <location>
        <begin position="239"/>
        <end position="450"/>
    </location>
</feature>
<dbReference type="Pfam" id="PF02518">
    <property type="entry name" value="HATPase_c"/>
    <property type="match status" value="1"/>
</dbReference>
<evidence type="ECO:0000256" key="3">
    <source>
        <dbReference type="ARBA" id="ARBA00022553"/>
    </source>
</evidence>
<dbReference type="STRING" id="1515439.SAMN06265784_110154"/>
<name>A0A1X7LXF0_9BURK</name>
<organism evidence="6 7">
    <name type="scientific">Paraburkholderia susongensis</name>
    <dbReference type="NCBI Taxonomy" id="1515439"/>
    <lineage>
        <taxon>Bacteria</taxon>
        <taxon>Pseudomonadati</taxon>
        <taxon>Pseudomonadota</taxon>
        <taxon>Betaproteobacteria</taxon>
        <taxon>Burkholderiales</taxon>
        <taxon>Burkholderiaceae</taxon>
        <taxon>Paraburkholderia</taxon>
    </lineage>
</organism>
<sequence>MGRIFGYLPATAARLLARNVKKARGAGETNAIGRIRAFVRCRNFIAVFIMTDTRISPLRDFADFVRAEQGRLTKQWMQAVSTDADLVEADKLTYQQLADHLPEILDGLCAALDVEDLEQVETSIERHARKHGKIRWRQGYRIEELVRELDLFRQVLADALEEFATRESTFTRRHESRARRLIAEAFSMVAYTSIKEVVNERDRRIDEYTGQLEHANRELMLKQRLVGDLHESRMQITRGVVHDLRNFLNAFSIALQLIAQAPSKADTALALANRQAADMKQLVEQMVEYSVVLGDAAPLALEEVDLRELHDELVVSSRPLIEAKGLTLLTSIDPALPVVTSNRLKLKQIAVNLLSNAIKYTKSGQVELQFSAQGTEHWTIRVSDTGVGIAPADAERVFDEFERAAGDDIPGTGLGLAIVSELCRALDGHIGFTSREGVGTTFEIRFPVRPE</sequence>
<dbReference type="Gene3D" id="1.10.287.130">
    <property type="match status" value="1"/>
</dbReference>
<keyword evidence="4" id="KW-0175">Coiled coil</keyword>
<dbReference type="CDD" id="cd00082">
    <property type="entry name" value="HisKA"/>
    <property type="match status" value="1"/>
</dbReference>
<dbReference type="InterPro" id="IPR003594">
    <property type="entry name" value="HATPase_dom"/>
</dbReference>
<dbReference type="Proteomes" id="UP000193228">
    <property type="component" value="Unassembled WGS sequence"/>
</dbReference>
<feature type="coiled-coil region" evidence="4">
    <location>
        <begin position="198"/>
        <end position="225"/>
    </location>
</feature>
<evidence type="ECO:0000259" key="5">
    <source>
        <dbReference type="PROSITE" id="PS50109"/>
    </source>
</evidence>
<dbReference type="PANTHER" id="PTHR43547">
    <property type="entry name" value="TWO-COMPONENT HISTIDINE KINASE"/>
    <property type="match status" value="1"/>
</dbReference>
<gene>
    <name evidence="6" type="ORF">SAMN06265784_110154</name>
</gene>
<keyword evidence="6" id="KW-0418">Kinase</keyword>